<proteinExistence type="predicted"/>
<keyword evidence="4" id="KW-1185">Reference proteome</keyword>
<protein>
    <recommendedName>
        <fullName evidence="2">Putative plant transposon protein domain-containing protein</fullName>
    </recommendedName>
</protein>
<dbReference type="InterPro" id="IPR046796">
    <property type="entry name" value="Transposase_32_dom"/>
</dbReference>
<organism evidence="3 4">
    <name type="scientific">Arachis hypogaea</name>
    <name type="common">Peanut</name>
    <dbReference type="NCBI Taxonomy" id="3818"/>
    <lineage>
        <taxon>Eukaryota</taxon>
        <taxon>Viridiplantae</taxon>
        <taxon>Streptophyta</taxon>
        <taxon>Embryophyta</taxon>
        <taxon>Tracheophyta</taxon>
        <taxon>Spermatophyta</taxon>
        <taxon>Magnoliopsida</taxon>
        <taxon>eudicotyledons</taxon>
        <taxon>Gunneridae</taxon>
        <taxon>Pentapetalae</taxon>
        <taxon>rosids</taxon>
        <taxon>fabids</taxon>
        <taxon>Fabales</taxon>
        <taxon>Fabaceae</taxon>
        <taxon>Papilionoideae</taxon>
        <taxon>50 kb inversion clade</taxon>
        <taxon>dalbergioids sensu lato</taxon>
        <taxon>Dalbergieae</taxon>
        <taxon>Pterocarpus clade</taxon>
        <taxon>Arachis</taxon>
    </lineage>
</organism>
<dbReference type="Proteomes" id="UP000289738">
    <property type="component" value="Chromosome A01"/>
</dbReference>
<sequence>MASSSRTKRRRGKEPMVEESIPEFDQWKFRTWYHQTQWGWMRDKKIYPEVPLLLPDEECQEMKAKIRKRRWEELISPITRINANIIWEFYANTPRIEMNQAPTFKSYVRGTEVDFSPNTIMKVLKLRAAYFDEPGYHQRLNEEQGYDEIASEICVVNTEWVGTTKNKYKYLRRGDLTPEAKGWYELLKTSILGTVNNSEVNKKRAIMLYCIIMGGEVKVYEIIANDIQRIAEKNSAEGWLHYPSTIMRLCMKAKVPMEDANPTWLNLGMPITIERMMIHNRAEDHKEEGKEMNQWRKKSHKKKKIQADYNINSQIKLNYIGEHLHNMDPAFPTFDEFFKGKSEIEVSNAMRLEDRVEETMNRAGFWRGQQTTDMDTGNINTQANERRKKKHDK</sequence>
<reference evidence="3 4" key="1">
    <citation type="submission" date="2019-01" db="EMBL/GenBank/DDBJ databases">
        <title>Sequencing of cultivated peanut Arachis hypogaea provides insights into genome evolution and oil improvement.</title>
        <authorList>
            <person name="Chen X."/>
        </authorList>
    </citation>
    <scope>NUCLEOTIDE SEQUENCE [LARGE SCALE GENOMIC DNA]</scope>
    <source>
        <strain evidence="4">cv. Fuhuasheng</strain>
        <tissue evidence="3">Leaves</tissue>
    </source>
</reference>
<evidence type="ECO:0000313" key="3">
    <source>
        <dbReference type="EMBL" id="RYR78056.1"/>
    </source>
</evidence>
<dbReference type="Pfam" id="PF20167">
    <property type="entry name" value="Transposase_32"/>
    <property type="match status" value="1"/>
</dbReference>
<dbReference type="EMBL" id="SDMP01000001">
    <property type="protein sequence ID" value="RYR78056.1"/>
    <property type="molecule type" value="Genomic_DNA"/>
</dbReference>
<evidence type="ECO:0000259" key="2">
    <source>
        <dbReference type="Pfam" id="PF20167"/>
    </source>
</evidence>
<accession>A0A445ERT4</accession>
<evidence type="ECO:0000256" key="1">
    <source>
        <dbReference type="SAM" id="MobiDB-lite"/>
    </source>
</evidence>
<gene>
    <name evidence="3" type="ORF">Ahy_A01g002798</name>
</gene>
<feature type="compositionally biased region" description="Polar residues" evidence="1">
    <location>
        <begin position="368"/>
        <end position="383"/>
    </location>
</feature>
<feature type="domain" description="Putative plant transposon protein" evidence="2">
    <location>
        <begin position="67"/>
        <end position="256"/>
    </location>
</feature>
<name>A0A445ERT4_ARAHY</name>
<comment type="caution">
    <text evidence="3">The sequence shown here is derived from an EMBL/GenBank/DDBJ whole genome shotgun (WGS) entry which is preliminary data.</text>
</comment>
<feature type="region of interest" description="Disordered" evidence="1">
    <location>
        <begin position="367"/>
        <end position="393"/>
    </location>
</feature>
<dbReference type="AlphaFoldDB" id="A0A445ERT4"/>
<evidence type="ECO:0000313" key="4">
    <source>
        <dbReference type="Proteomes" id="UP000289738"/>
    </source>
</evidence>